<protein>
    <submittedName>
        <fullName evidence="2">Uncharacterized protein</fullName>
    </submittedName>
</protein>
<keyword evidence="1" id="KW-0812">Transmembrane</keyword>
<keyword evidence="3" id="KW-1185">Reference proteome</keyword>
<dbReference type="AlphaFoldDB" id="A0A2T4ZHU6"/>
<feature type="transmembrane region" description="Helical" evidence="1">
    <location>
        <begin position="81"/>
        <end position="103"/>
    </location>
</feature>
<organism evidence="2 3">
    <name type="scientific">Phreatobacter oligotrophus</name>
    <dbReference type="NCBI Taxonomy" id="1122261"/>
    <lineage>
        <taxon>Bacteria</taxon>
        <taxon>Pseudomonadati</taxon>
        <taxon>Pseudomonadota</taxon>
        <taxon>Alphaproteobacteria</taxon>
        <taxon>Hyphomicrobiales</taxon>
        <taxon>Phreatobacteraceae</taxon>
        <taxon>Phreatobacter</taxon>
    </lineage>
</organism>
<name>A0A2T4ZHU6_9HYPH</name>
<evidence type="ECO:0000256" key="1">
    <source>
        <dbReference type="SAM" id="Phobius"/>
    </source>
</evidence>
<dbReference type="RefSeq" id="WP_108173999.1">
    <property type="nucleotide sequence ID" value="NZ_PZZL01000001.1"/>
</dbReference>
<proteinExistence type="predicted"/>
<feature type="transmembrane region" description="Helical" evidence="1">
    <location>
        <begin position="47"/>
        <end position="69"/>
    </location>
</feature>
<comment type="caution">
    <text evidence="2">The sequence shown here is derived from an EMBL/GenBank/DDBJ whole genome shotgun (WGS) entry which is preliminary data.</text>
</comment>
<dbReference type="OrthoDB" id="8478657at2"/>
<reference evidence="2 3" key="1">
    <citation type="submission" date="2018-04" db="EMBL/GenBank/DDBJ databases">
        <title>Genomic Encyclopedia of Archaeal and Bacterial Type Strains, Phase II (KMG-II): from individual species to whole genera.</title>
        <authorList>
            <person name="Goeker M."/>
        </authorList>
    </citation>
    <scope>NUCLEOTIDE SEQUENCE [LARGE SCALE GENOMIC DNA]</scope>
    <source>
        <strain evidence="2 3">DSM 25521</strain>
    </source>
</reference>
<gene>
    <name evidence="2" type="ORF">C8P69_101203</name>
</gene>
<dbReference type="Proteomes" id="UP000241808">
    <property type="component" value="Unassembled WGS sequence"/>
</dbReference>
<evidence type="ECO:0000313" key="2">
    <source>
        <dbReference type="EMBL" id="PTM61533.1"/>
    </source>
</evidence>
<evidence type="ECO:0000313" key="3">
    <source>
        <dbReference type="Proteomes" id="UP000241808"/>
    </source>
</evidence>
<keyword evidence="1" id="KW-1133">Transmembrane helix</keyword>
<dbReference type="EMBL" id="PZZL01000001">
    <property type="protein sequence ID" value="PTM61533.1"/>
    <property type="molecule type" value="Genomic_DNA"/>
</dbReference>
<accession>A0A2T4ZHU6</accession>
<keyword evidence="1" id="KW-0472">Membrane</keyword>
<sequence>MVETRERPLSLSYRRPSDRSERRVLQEVLDGLHHDPQSDLAEVGSGFGLGLISLLFIGPVALLVAWLLQFATGVTFGSDQAWLAAAALWLAGWSGMSAVKVAARRGRASALRRAITADIAEGDVQEESWRFVEAIGFQEAEKMPLLYLVQADNGRIVAFEETRLTGRERQPGEGFSSAAPADAVLVRGIRSGVLISENYSGPTLPLVDVQPLALPRDERPPHGSVVDRPWGAVGPWLSGRSTVA</sequence>